<comment type="caution">
    <text evidence="11">The sequence shown here is derived from an EMBL/GenBank/DDBJ whole genome shotgun (WGS) entry which is preliminary data.</text>
</comment>
<evidence type="ECO:0000259" key="10">
    <source>
        <dbReference type="PROSITE" id="PS50011"/>
    </source>
</evidence>
<dbReference type="InterPro" id="IPR017441">
    <property type="entry name" value="Protein_kinase_ATP_BS"/>
</dbReference>
<accession>A0AAD9JW89</accession>
<evidence type="ECO:0000256" key="2">
    <source>
        <dbReference type="ARBA" id="ARBA00022679"/>
    </source>
</evidence>
<dbReference type="InterPro" id="IPR008271">
    <property type="entry name" value="Ser/Thr_kinase_AS"/>
</dbReference>
<dbReference type="Pfam" id="PF00069">
    <property type="entry name" value="Pkinase"/>
    <property type="match status" value="1"/>
</dbReference>
<evidence type="ECO:0000256" key="5">
    <source>
        <dbReference type="ARBA" id="ARBA00022840"/>
    </source>
</evidence>
<keyword evidence="1 8" id="KW-0723">Serine/threonine-protein kinase</keyword>
<keyword evidence="12" id="KW-1185">Reference proteome</keyword>
<evidence type="ECO:0000313" key="11">
    <source>
        <dbReference type="EMBL" id="KAK2160579.1"/>
    </source>
</evidence>
<evidence type="ECO:0000256" key="4">
    <source>
        <dbReference type="ARBA" id="ARBA00022777"/>
    </source>
</evidence>
<feature type="binding site" evidence="7">
    <location>
        <position position="121"/>
    </location>
    <ligand>
        <name>ATP</name>
        <dbReference type="ChEBI" id="CHEBI:30616"/>
    </ligand>
</feature>
<feature type="compositionally biased region" description="Basic and acidic residues" evidence="9">
    <location>
        <begin position="46"/>
        <end position="70"/>
    </location>
</feature>
<dbReference type="GO" id="GO:0004674">
    <property type="term" value="F:protein serine/threonine kinase activity"/>
    <property type="evidence" value="ECO:0007669"/>
    <property type="project" value="UniProtKB-KW"/>
</dbReference>
<dbReference type="EMBL" id="JAODUP010000130">
    <property type="protein sequence ID" value="KAK2160579.1"/>
    <property type="molecule type" value="Genomic_DNA"/>
</dbReference>
<dbReference type="PANTHER" id="PTHR45646:SF11">
    <property type="entry name" value="SERINE_THREONINE-PROTEIN KINASE DOA"/>
    <property type="match status" value="1"/>
</dbReference>
<dbReference type="GO" id="GO:0005634">
    <property type="term" value="C:nucleus"/>
    <property type="evidence" value="ECO:0007669"/>
    <property type="project" value="TreeGrafter"/>
</dbReference>
<comment type="similarity">
    <text evidence="6">Belongs to the protein kinase superfamily. CMGC Ser/Thr protein kinase family. Lammer subfamily.</text>
</comment>
<proteinExistence type="inferred from homology"/>
<dbReference type="Gene3D" id="1.10.510.10">
    <property type="entry name" value="Transferase(Phosphotransferase) domain 1"/>
    <property type="match status" value="1"/>
</dbReference>
<evidence type="ECO:0000256" key="6">
    <source>
        <dbReference type="ARBA" id="ARBA00037966"/>
    </source>
</evidence>
<dbReference type="GO" id="GO:0005524">
    <property type="term" value="F:ATP binding"/>
    <property type="evidence" value="ECO:0007669"/>
    <property type="project" value="UniProtKB-UniRule"/>
</dbReference>
<sequence>MKVEEKLNSSSFYQSTHKNNDMSSSRTANGDVSASTASDNPVDSTRSTKNDDSDGARDEKKTREGERPPSIEDDDDGHLIYKEGDIIQARYKVVHTLGEGTFGKVVRCEDLQRNSECVALKIIKNVEKYREAAKLEINVLEKIQEKDPKGENVIVTEILKDNRYQPYPMDQVRHIAYQLSKSVRFLHDNQLTHTDLKPENILFVSSDFDVYYLPKKKRDNRIVKCSDIRLIDFGSATFDHEHHSTIVSTRHYRAPEVILELGWSQPCDVWSIGCIIFELYTGYTLFQTHDNREHLAMMERILGSIPYRLAKRSNSSLRGLFRPSPRVHQSLKDIGHLEYSLPLML</sequence>
<evidence type="ECO:0000256" key="1">
    <source>
        <dbReference type="ARBA" id="ARBA00022527"/>
    </source>
</evidence>
<keyword evidence="2" id="KW-0808">Transferase</keyword>
<dbReference type="CDD" id="cd14134">
    <property type="entry name" value="PKc_CLK"/>
    <property type="match status" value="1"/>
</dbReference>
<dbReference type="Gene3D" id="3.30.200.20">
    <property type="entry name" value="Phosphorylase Kinase, domain 1"/>
    <property type="match status" value="1"/>
</dbReference>
<dbReference type="SUPFAM" id="SSF56112">
    <property type="entry name" value="Protein kinase-like (PK-like)"/>
    <property type="match status" value="1"/>
</dbReference>
<dbReference type="InterPro" id="IPR051175">
    <property type="entry name" value="CLK_kinases"/>
</dbReference>
<dbReference type="PANTHER" id="PTHR45646">
    <property type="entry name" value="SERINE/THREONINE-PROTEIN KINASE DOA-RELATED"/>
    <property type="match status" value="1"/>
</dbReference>
<feature type="compositionally biased region" description="Polar residues" evidence="9">
    <location>
        <begin position="8"/>
        <end position="45"/>
    </location>
</feature>
<dbReference type="PROSITE" id="PS00107">
    <property type="entry name" value="PROTEIN_KINASE_ATP"/>
    <property type="match status" value="1"/>
</dbReference>
<evidence type="ECO:0000313" key="12">
    <source>
        <dbReference type="Proteomes" id="UP001208570"/>
    </source>
</evidence>
<protein>
    <recommendedName>
        <fullName evidence="10">Protein kinase domain-containing protein</fullName>
    </recommendedName>
</protein>
<name>A0AAD9JW89_9ANNE</name>
<evidence type="ECO:0000256" key="3">
    <source>
        <dbReference type="ARBA" id="ARBA00022741"/>
    </source>
</evidence>
<dbReference type="PROSITE" id="PS50011">
    <property type="entry name" value="PROTEIN_KINASE_DOM"/>
    <property type="match status" value="1"/>
</dbReference>
<dbReference type="InterPro" id="IPR011009">
    <property type="entry name" value="Kinase-like_dom_sf"/>
</dbReference>
<gene>
    <name evidence="11" type="ORF">LSH36_130g04045</name>
</gene>
<evidence type="ECO:0000256" key="9">
    <source>
        <dbReference type="SAM" id="MobiDB-lite"/>
    </source>
</evidence>
<feature type="region of interest" description="Disordered" evidence="9">
    <location>
        <begin position="1"/>
        <end position="79"/>
    </location>
</feature>
<keyword evidence="5 7" id="KW-0067">ATP-binding</keyword>
<keyword evidence="3 7" id="KW-0547">Nucleotide-binding</keyword>
<dbReference type="AlphaFoldDB" id="A0AAD9JW89"/>
<dbReference type="PROSITE" id="PS00108">
    <property type="entry name" value="PROTEIN_KINASE_ST"/>
    <property type="match status" value="1"/>
</dbReference>
<feature type="domain" description="Protein kinase" evidence="10">
    <location>
        <begin position="91"/>
        <end position="344"/>
    </location>
</feature>
<evidence type="ECO:0000256" key="7">
    <source>
        <dbReference type="PROSITE-ProRule" id="PRU10141"/>
    </source>
</evidence>
<dbReference type="InterPro" id="IPR000719">
    <property type="entry name" value="Prot_kinase_dom"/>
</dbReference>
<evidence type="ECO:0000256" key="8">
    <source>
        <dbReference type="RuleBase" id="RU000304"/>
    </source>
</evidence>
<dbReference type="SMART" id="SM00220">
    <property type="entry name" value="S_TKc"/>
    <property type="match status" value="1"/>
</dbReference>
<keyword evidence="4" id="KW-0418">Kinase</keyword>
<dbReference type="Proteomes" id="UP001208570">
    <property type="component" value="Unassembled WGS sequence"/>
</dbReference>
<dbReference type="GO" id="GO:0043484">
    <property type="term" value="P:regulation of RNA splicing"/>
    <property type="evidence" value="ECO:0007669"/>
    <property type="project" value="TreeGrafter"/>
</dbReference>
<organism evidence="11 12">
    <name type="scientific">Paralvinella palmiformis</name>
    <dbReference type="NCBI Taxonomy" id="53620"/>
    <lineage>
        <taxon>Eukaryota</taxon>
        <taxon>Metazoa</taxon>
        <taxon>Spiralia</taxon>
        <taxon>Lophotrochozoa</taxon>
        <taxon>Annelida</taxon>
        <taxon>Polychaeta</taxon>
        <taxon>Sedentaria</taxon>
        <taxon>Canalipalpata</taxon>
        <taxon>Terebellida</taxon>
        <taxon>Terebelliformia</taxon>
        <taxon>Alvinellidae</taxon>
        <taxon>Paralvinella</taxon>
    </lineage>
</organism>
<reference evidence="11" key="1">
    <citation type="journal article" date="2023" name="Mol. Biol. Evol.">
        <title>Third-Generation Sequencing Reveals the Adaptive Role of the Epigenome in Three Deep-Sea Polychaetes.</title>
        <authorList>
            <person name="Perez M."/>
            <person name="Aroh O."/>
            <person name="Sun Y."/>
            <person name="Lan Y."/>
            <person name="Juniper S.K."/>
            <person name="Young C.R."/>
            <person name="Angers B."/>
            <person name="Qian P.Y."/>
        </authorList>
    </citation>
    <scope>NUCLEOTIDE SEQUENCE</scope>
    <source>
        <strain evidence="11">P08H-3</strain>
    </source>
</reference>